<keyword evidence="3" id="KW-1185">Reference proteome</keyword>
<dbReference type="GO" id="GO:0003677">
    <property type="term" value="F:DNA binding"/>
    <property type="evidence" value="ECO:0007669"/>
    <property type="project" value="UniProtKB-KW"/>
</dbReference>
<keyword evidence="2" id="KW-0238">DNA-binding</keyword>
<dbReference type="RefSeq" id="WP_073039429.1">
    <property type="nucleotide sequence ID" value="NZ_FQUO01000001.1"/>
</dbReference>
<gene>
    <name evidence="2" type="ORF">SAMN05444008_101443</name>
</gene>
<organism evidence="2 3">
    <name type="scientific">Cnuella takakiae</name>
    <dbReference type="NCBI Taxonomy" id="1302690"/>
    <lineage>
        <taxon>Bacteria</taxon>
        <taxon>Pseudomonadati</taxon>
        <taxon>Bacteroidota</taxon>
        <taxon>Chitinophagia</taxon>
        <taxon>Chitinophagales</taxon>
        <taxon>Chitinophagaceae</taxon>
        <taxon>Cnuella</taxon>
    </lineage>
</organism>
<proteinExistence type="predicted"/>
<protein>
    <submittedName>
        <fullName evidence="2">Putative DNA-binding domain-containing protein</fullName>
    </submittedName>
</protein>
<dbReference type="InterPro" id="IPR007421">
    <property type="entry name" value="Schlafen_AlbA_2_dom"/>
</dbReference>
<dbReference type="Proteomes" id="UP000184368">
    <property type="component" value="Unassembled WGS sequence"/>
</dbReference>
<dbReference type="OrthoDB" id="9807907at2"/>
<dbReference type="PANTHER" id="PTHR30595:SF6">
    <property type="entry name" value="SCHLAFEN ALBA-2 DOMAIN-CONTAINING PROTEIN"/>
    <property type="match status" value="1"/>
</dbReference>
<dbReference type="PANTHER" id="PTHR30595">
    <property type="entry name" value="GLPR-RELATED TRANSCRIPTIONAL REPRESSOR"/>
    <property type="match status" value="1"/>
</dbReference>
<dbReference type="EMBL" id="FQUO01000001">
    <property type="protein sequence ID" value="SHE45591.1"/>
    <property type="molecule type" value="Genomic_DNA"/>
</dbReference>
<evidence type="ECO:0000313" key="3">
    <source>
        <dbReference type="Proteomes" id="UP000184368"/>
    </source>
</evidence>
<dbReference type="Gene3D" id="3.30.950.30">
    <property type="entry name" value="Schlafen, AAA domain"/>
    <property type="match status" value="1"/>
</dbReference>
<dbReference type="STRING" id="1302690.BUE76_01760"/>
<evidence type="ECO:0000259" key="1">
    <source>
        <dbReference type="Pfam" id="PF04326"/>
    </source>
</evidence>
<reference evidence="2 3" key="1">
    <citation type="submission" date="2016-11" db="EMBL/GenBank/DDBJ databases">
        <authorList>
            <person name="Jaros S."/>
            <person name="Januszkiewicz K."/>
            <person name="Wedrychowicz H."/>
        </authorList>
    </citation>
    <scope>NUCLEOTIDE SEQUENCE [LARGE SCALE GENOMIC DNA]</scope>
    <source>
        <strain evidence="2 3">DSM 26897</strain>
    </source>
</reference>
<sequence length="109" mass="11756">MTAKGIKSLLSRGEGIEVEFKEAFFELPKSTFETVCAFLNRRGGHLLLGVKDNGQVAGVLESEAARMVAELTTNANNGQKLSSPFYGSPEVELLILILSARNLNINGCI</sequence>
<feature type="domain" description="Schlafen AlbA-2" evidence="1">
    <location>
        <begin position="14"/>
        <end position="64"/>
    </location>
</feature>
<name>A0A1M4TMA1_9BACT</name>
<dbReference type="AlphaFoldDB" id="A0A1M4TMA1"/>
<dbReference type="InterPro" id="IPR038461">
    <property type="entry name" value="Schlafen_AlbA_2_dom_sf"/>
</dbReference>
<accession>A0A1M4TMA1</accession>
<dbReference type="Pfam" id="PF04326">
    <property type="entry name" value="SLFN_AlbA_2"/>
    <property type="match status" value="1"/>
</dbReference>
<evidence type="ECO:0000313" key="2">
    <source>
        <dbReference type="EMBL" id="SHE45591.1"/>
    </source>
</evidence>